<organism evidence="2 3">
    <name type="scientific">Salinivirga cyanobacteriivorans</name>
    <dbReference type="NCBI Taxonomy" id="1307839"/>
    <lineage>
        <taxon>Bacteria</taxon>
        <taxon>Pseudomonadati</taxon>
        <taxon>Bacteroidota</taxon>
        <taxon>Bacteroidia</taxon>
        <taxon>Bacteroidales</taxon>
        <taxon>Salinivirgaceae</taxon>
        <taxon>Salinivirga</taxon>
    </lineage>
</organism>
<dbReference type="PATRIC" id="fig|1307839.3.peg.3716"/>
<keyword evidence="1" id="KW-0472">Membrane</keyword>
<evidence type="ECO:0008006" key="4">
    <source>
        <dbReference type="Google" id="ProtNLM"/>
    </source>
</evidence>
<proteinExistence type="predicted"/>
<reference evidence="2 3" key="1">
    <citation type="submission" date="2015-11" db="EMBL/GenBank/DDBJ databases">
        <title>Description and complete genome sequence of a novel strain predominating in hypersaline microbial mats and representing a new family of the Bacteriodetes phylum.</title>
        <authorList>
            <person name="Spring S."/>
            <person name="Bunk B."/>
            <person name="Sproer C."/>
            <person name="Klenk H.-P."/>
        </authorList>
    </citation>
    <scope>NUCLEOTIDE SEQUENCE [LARGE SCALE GENOMIC DNA]</scope>
    <source>
        <strain evidence="2 3">L21-Spi-D4</strain>
    </source>
</reference>
<keyword evidence="1" id="KW-1133">Transmembrane helix</keyword>
<feature type="transmembrane region" description="Helical" evidence="1">
    <location>
        <begin position="136"/>
        <end position="157"/>
    </location>
</feature>
<dbReference type="EMBL" id="CP013118">
    <property type="protein sequence ID" value="ALO17073.1"/>
    <property type="molecule type" value="Genomic_DNA"/>
</dbReference>
<keyword evidence="1" id="KW-0812">Transmembrane</keyword>
<gene>
    <name evidence="2" type="ORF">L21SP5_03462</name>
</gene>
<evidence type="ECO:0000313" key="2">
    <source>
        <dbReference type="EMBL" id="ALO17073.1"/>
    </source>
</evidence>
<dbReference type="InterPro" id="IPR010380">
    <property type="entry name" value="DUF975"/>
</dbReference>
<feature type="transmembrane region" description="Helical" evidence="1">
    <location>
        <begin position="88"/>
        <end position="116"/>
    </location>
</feature>
<dbReference type="PANTHER" id="PTHR40076:SF1">
    <property type="entry name" value="MEMBRANE PROTEIN"/>
    <property type="match status" value="1"/>
</dbReference>
<dbReference type="RefSeq" id="WP_057954401.1">
    <property type="nucleotide sequence ID" value="NZ_CP013118.1"/>
</dbReference>
<accession>A0A0S2I424</accession>
<evidence type="ECO:0000313" key="3">
    <source>
        <dbReference type="Proteomes" id="UP000064893"/>
    </source>
</evidence>
<keyword evidence="3" id="KW-1185">Reference proteome</keyword>
<evidence type="ECO:0000256" key="1">
    <source>
        <dbReference type="SAM" id="Phobius"/>
    </source>
</evidence>
<sequence length="192" mass="21136">MEKKFTFSDALSNAYQIGIKNILSLIGAIILWILTIWIPYINVGTTIAIVTIPASLSRGKVISPTEIFNKRYLKNMGDFFLVTALRGIGVYIAFLFMIIPGIVLSLAWSLAVLLVVDKGINANKSLNLSNKLTYGYKWIIFGAQIVLILPLFILGLIHPIVAALYGILLVPFMLGLKAYVYGQLAGEVAEEE</sequence>
<protein>
    <recommendedName>
        <fullName evidence="4">Integral membrane protein</fullName>
    </recommendedName>
</protein>
<feature type="transmembrane region" description="Helical" evidence="1">
    <location>
        <begin position="21"/>
        <end position="40"/>
    </location>
</feature>
<dbReference type="AlphaFoldDB" id="A0A0S2I424"/>
<name>A0A0S2I424_9BACT</name>
<dbReference type="OrthoDB" id="1044870at2"/>
<dbReference type="STRING" id="1307839.L21SP5_03462"/>
<dbReference type="KEGG" id="blq:L21SP5_03462"/>
<dbReference type="PANTHER" id="PTHR40076">
    <property type="entry name" value="MEMBRANE PROTEIN-RELATED"/>
    <property type="match status" value="1"/>
</dbReference>
<feature type="transmembrane region" description="Helical" evidence="1">
    <location>
        <begin position="163"/>
        <end position="182"/>
    </location>
</feature>
<dbReference type="Proteomes" id="UP000064893">
    <property type="component" value="Chromosome"/>
</dbReference>